<keyword evidence="4" id="KW-0472">Membrane</keyword>
<dbReference type="Proteomes" id="UP000278632">
    <property type="component" value="Unassembled WGS sequence"/>
</dbReference>
<gene>
    <name evidence="6" type="ORF">DMP08_10765</name>
</gene>
<feature type="transmembrane region" description="Helical" evidence="4">
    <location>
        <begin position="171"/>
        <end position="192"/>
    </location>
</feature>
<feature type="transmembrane region" description="Helical" evidence="4">
    <location>
        <begin position="53"/>
        <end position="74"/>
    </location>
</feature>
<dbReference type="RefSeq" id="WP_123192886.1">
    <property type="nucleotide sequence ID" value="NZ_QICD01000030.1"/>
</dbReference>
<evidence type="ECO:0000256" key="1">
    <source>
        <dbReference type="ARBA" id="ARBA00023015"/>
    </source>
</evidence>
<dbReference type="InterPro" id="IPR016032">
    <property type="entry name" value="Sig_transdc_resp-reg_C-effctor"/>
</dbReference>
<keyword evidence="1" id="KW-0805">Transcription regulation</keyword>
<dbReference type="PRINTS" id="PR00038">
    <property type="entry name" value="HTHLUXR"/>
</dbReference>
<dbReference type="PROSITE" id="PS50043">
    <property type="entry name" value="HTH_LUXR_2"/>
    <property type="match status" value="1"/>
</dbReference>
<dbReference type="AlphaFoldDB" id="A0A3N0AZW1"/>
<feature type="transmembrane region" description="Helical" evidence="4">
    <location>
        <begin position="213"/>
        <end position="232"/>
    </location>
</feature>
<keyword evidence="3" id="KW-0804">Transcription</keyword>
<feature type="transmembrane region" description="Helical" evidence="4">
    <location>
        <begin position="81"/>
        <end position="102"/>
    </location>
</feature>
<proteinExistence type="predicted"/>
<protein>
    <submittedName>
        <fullName evidence="6">LuxR family transcriptional regulator</fullName>
    </submittedName>
</protein>
<sequence length="484" mass="51694">MERLRELVSGLRVRDAVCMSGYALYLVFGYVSFESPTLFIALEHGDLPAQSLFLVAAVAARALVYGVMIIVGRYASRASSFAASFVCAGVAATGFLITRMAFQFAPYAPADSLFPWLVLGGLFYGAGDALITLLWARFSGTFDTRRIYLFVLVSNALSLVLYFAVTLLPSTAVSAVGAVIFFVSVLLCKRCLDMRDPITDEYSAPVLKGALSLLWRPVLGTAILSFMSGLMLQVSMQQAIPLATFQYTSLITQGAVIAALLLPAVLVKNQPNLGSVYKVALPLSAMGFLLLPLIWDGAGGLANACAQLGSLVAGIILWCMVASLVKDTKLPAALLFSCALVCTNAAQLAGAIVGLLNAHAFGRGDLQLTAVALVAVYLVALVSIFLFKDKSLPGEEPSERPAPSIEGSLAALDDRCATLSCEHGLTPRESEILVHLGQGRTARAISEKLVVSENTVKYHIKSIYQKLDVHSRDEVIDLIERACV</sequence>
<reference evidence="7" key="1">
    <citation type="submission" date="2018-05" db="EMBL/GenBank/DDBJ databases">
        <title>Genome Sequencing of selected type strains of the family Eggerthellaceae.</title>
        <authorList>
            <person name="Danylec N."/>
            <person name="Stoll D.A."/>
            <person name="Doetsch A."/>
            <person name="Huch M."/>
        </authorList>
    </citation>
    <scope>NUCLEOTIDE SEQUENCE [LARGE SCALE GENOMIC DNA]</scope>
    <source>
        <strain evidence="7">DSM 16106</strain>
    </source>
</reference>
<evidence type="ECO:0000313" key="6">
    <source>
        <dbReference type="EMBL" id="RNL39876.1"/>
    </source>
</evidence>
<keyword evidence="2" id="KW-0238">DNA-binding</keyword>
<feature type="transmembrane region" description="Helical" evidence="4">
    <location>
        <begin position="244"/>
        <end position="267"/>
    </location>
</feature>
<feature type="transmembrane region" description="Helical" evidence="4">
    <location>
        <begin position="12"/>
        <end position="33"/>
    </location>
</feature>
<comment type="caution">
    <text evidence="6">The sequence shown here is derived from an EMBL/GenBank/DDBJ whole genome shotgun (WGS) entry which is preliminary data.</text>
</comment>
<dbReference type="InterPro" id="IPR000792">
    <property type="entry name" value="Tscrpt_reg_LuxR_C"/>
</dbReference>
<dbReference type="SUPFAM" id="SSF46894">
    <property type="entry name" value="C-terminal effector domain of the bipartite response regulators"/>
    <property type="match status" value="1"/>
</dbReference>
<evidence type="ECO:0000259" key="5">
    <source>
        <dbReference type="PROSITE" id="PS50043"/>
    </source>
</evidence>
<evidence type="ECO:0000256" key="4">
    <source>
        <dbReference type="SAM" id="Phobius"/>
    </source>
</evidence>
<name>A0A3N0AZW1_9ACTN</name>
<dbReference type="OrthoDB" id="134985at2"/>
<dbReference type="Pfam" id="PF00196">
    <property type="entry name" value="GerE"/>
    <property type="match status" value="1"/>
</dbReference>
<dbReference type="InterPro" id="IPR036388">
    <property type="entry name" value="WH-like_DNA-bd_sf"/>
</dbReference>
<keyword evidence="4" id="KW-0812">Transmembrane</keyword>
<dbReference type="EMBL" id="QICD01000030">
    <property type="protein sequence ID" value="RNL39876.1"/>
    <property type="molecule type" value="Genomic_DNA"/>
</dbReference>
<dbReference type="PROSITE" id="PS00622">
    <property type="entry name" value="HTH_LUXR_1"/>
    <property type="match status" value="1"/>
</dbReference>
<dbReference type="SMART" id="SM00421">
    <property type="entry name" value="HTH_LUXR"/>
    <property type="match status" value="1"/>
</dbReference>
<feature type="transmembrane region" description="Helical" evidence="4">
    <location>
        <begin position="279"/>
        <end position="295"/>
    </location>
</feature>
<dbReference type="PANTHER" id="PTHR44688:SF16">
    <property type="entry name" value="DNA-BINDING TRANSCRIPTIONAL ACTIVATOR DEVR_DOSR"/>
    <property type="match status" value="1"/>
</dbReference>
<evidence type="ECO:0000256" key="2">
    <source>
        <dbReference type="ARBA" id="ARBA00023125"/>
    </source>
</evidence>
<feature type="transmembrane region" description="Helical" evidence="4">
    <location>
        <begin position="332"/>
        <end position="356"/>
    </location>
</feature>
<evidence type="ECO:0000256" key="3">
    <source>
        <dbReference type="ARBA" id="ARBA00023163"/>
    </source>
</evidence>
<feature type="transmembrane region" description="Helical" evidence="4">
    <location>
        <begin position="147"/>
        <end position="165"/>
    </location>
</feature>
<dbReference type="PANTHER" id="PTHR44688">
    <property type="entry name" value="DNA-BINDING TRANSCRIPTIONAL ACTIVATOR DEVR_DOSR"/>
    <property type="match status" value="1"/>
</dbReference>
<keyword evidence="4" id="KW-1133">Transmembrane helix</keyword>
<accession>A0A3N0AZW1</accession>
<feature type="transmembrane region" description="Helical" evidence="4">
    <location>
        <begin position="301"/>
        <end position="325"/>
    </location>
</feature>
<feature type="transmembrane region" description="Helical" evidence="4">
    <location>
        <begin position="368"/>
        <end position="387"/>
    </location>
</feature>
<dbReference type="GO" id="GO:0003677">
    <property type="term" value="F:DNA binding"/>
    <property type="evidence" value="ECO:0007669"/>
    <property type="project" value="UniProtKB-KW"/>
</dbReference>
<evidence type="ECO:0000313" key="7">
    <source>
        <dbReference type="Proteomes" id="UP000278632"/>
    </source>
</evidence>
<dbReference type="GO" id="GO:0006355">
    <property type="term" value="P:regulation of DNA-templated transcription"/>
    <property type="evidence" value="ECO:0007669"/>
    <property type="project" value="InterPro"/>
</dbReference>
<organism evidence="6 7">
    <name type="scientific">Paraeggerthella hongkongensis</name>
    <dbReference type="NCBI Taxonomy" id="230658"/>
    <lineage>
        <taxon>Bacteria</taxon>
        <taxon>Bacillati</taxon>
        <taxon>Actinomycetota</taxon>
        <taxon>Coriobacteriia</taxon>
        <taxon>Eggerthellales</taxon>
        <taxon>Eggerthellaceae</taxon>
        <taxon>Paraeggerthella</taxon>
    </lineage>
</organism>
<feature type="domain" description="HTH luxR-type" evidence="5">
    <location>
        <begin position="418"/>
        <end position="483"/>
    </location>
</feature>
<feature type="transmembrane region" description="Helical" evidence="4">
    <location>
        <begin position="114"/>
        <end position="135"/>
    </location>
</feature>
<dbReference type="Gene3D" id="1.10.10.10">
    <property type="entry name" value="Winged helix-like DNA-binding domain superfamily/Winged helix DNA-binding domain"/>
    <property type="match status" value="1"/>
</dbReference>
<keyword evidence="7" id="KW-1185">Reference proteome</keyword>
<dbReference type="CDD" id="cd06170">
    <property type="entry name" value="LuxR_C_like"/>
    <property type="match status" value="1"/>
</dbReference>